<evidence type="ECO:0000259" key="8">
    <source>
        <dbReference type="PROSITE" id="PS51352"/>
    </source>
</evidence>
<dbReference type="GO" id="GO:0016491">
    <property type="term" value="F:oxidoreductase activity"/>
    <property type="evidence" value="ECO:0007669"/>
    <property type="project" value="UniProtKB-KW"/>
</dbReference>
<evidence type="ECO:0000256" key="4">
    <source>
        <dbReference type="ARBA" id="ARBA00023002"/>
    </source>
</evidence>
<comment type="similarity">
    <text evidence="2">Belongs to the thioredoxin family. DsbA subfamily.</text>
</comment>
<keyword evidence="10" id="KW-1185">Reference proteome</keyword>
<proteinExistence type="inferred from homology"/>
<dbReference type="RefSeq" id="WP_145154731.1">
    <property type="nucleotide sequence ID" value="NZ_VNIM01000097.1"/>
</dbReference>
<feature type="chain" id="PRO_5022156521" evidence="7">
    <location>
        <begin position="20"/>
        <end position="233"/>
    </location>
</feature>
<dbReference type="Proteomes" id="UP000318681">
    <property type="component" value="Unassembled WGS sequence"/>
</dbReference>
<evidence type="ECO:0000256" key="7">
    <source>
        <dbReference type="SAM" id="SignalP"/>
    </source>
</evidence>
<dbReference type="PANTHER" id="PTHR13887">
    <property type="entry name" value="GLUTATHIONE S-TRANSFERASE KAPPA"/>
    <property type="match status" value="1"/>
</dbReference>
<dbReference type="InterPro" id="IPR013766">
    <property type="entry name" value="Thioredoxin_domain"/>
</dbReference>
<accession>A0A558QVE9</accession>
<evidence type="ECO:0000313" key="10">
    <source>
        <dbReference type="Proteomes" id="UP000318681"/>
    </source>
</evidence>
<dbReference type="CDD" id="cd03023">
    <property type="entry name" value="DsbA_Com1_like"/>
    <property type="match status" value="1"/>
</dbReference>
<sequence length="233" mass="24009">MAGLVGLAAGAAAMVAVGAAGGPGGIDRAAMEQVVREYILAHPEIIPEAMARLQRNEAGKVVAANRTALETPYRGAVAGPADADVTLVEFFDYACGYCRQSVADVDRLLAEDRKLRVVFRELPILGPGSEEAAKASLAAAGQDRFLPFHRAMYAAGRPAAATIASARKASGIAPGEVPAAVASAEIDKNIELARTLNLTGTPSFIIGDQVLNGAVGYDALKKAIAEARAARKG</sequence>
<keyword evidence="5" id="KW-1015">Disulfide bond</keyword>
<comment type="caution">
    <text evidence="9">The sequence shown here is derived from an EMBL/GenBank/DDBJ whole genome shotgun (WGS) entry which is preliminary data.</text>
</comment>
<evidence type="ECO:0000256" key="6">
    <source>
        <dbReference type="ARBA" id="ARBA00023284"/>
    </source>
</evidence>
<dbReference type="PROSITE" id="PS51352">
    <property type="entry name" value="THIOREDOXIN_2"/>
    <property type="match status" value="1"/>
</dbReference>
<dbReference type="InterPro" id="IPR036249">
    <property type="entry name" value="Thioredoxin-like_sf"/>
</dbReference>
<dbReference type="InterPro" id="IPR041205">
    <property type="entry name" value="ScsC_N"/>
</dbReference>
<dbReference type="InterPro" id="IPR012336">
    <property type="entry name" value="Thioredoxin-like_fold"/>
</dbReference>
<keyword evidence="6" id="KW-0676">Redox-active center</keyword>
<evidence type="ECO:0000256" key="5">
    <source>
        <dbReference type="ARBA" id="ARBA00023157"/>
    </source>
</evidence>
<dbReference type="EMBL" id="VNIM01000097">
    <property type="protein sequence ID" value="TVV71123.1"/>
    <property type="molecule type" value="Genomic_DNA"/>
</dbReference>
<dbReference type="PANTHER" id="PTHR13887:SF14">
    <property type="entry name" value="DISULFIDE BOND FORMATION PROTEIN D"/>
    <property type="match status" value="1"/>
</dbReference>
<feature type="signal peptide" evidence="7">
    <location>
        <begin position="1"/>
        <end position="19"/>
    </location>
</feature>
<evidence type="ECO:0000256" key="2">
    <source>
        <dbReference type="ARBA" id="ARBA00005791"/>
    </source>
</evidence>
<reference evidence="9 10" key="1">
    <citation type="submission" date="2019-07" db="EMBL/GenBank/DDBJ databases">
        <title>Sphingomonas solaris sp. nov., isolated from a solar panel from Boston, Massachusetts.</title>
        <authorList>
            <person name="Tanner K."/>
            <person name="Pascual J."/>
            <person name="Mancuso C."/>
            <person name="Pereto J."/>
            <person name="Khalil A."/>
            <person name="Vilanova C."/>
        </authorList>
    </citation>
    <scope>NUCLEOTIDE SEQUENCE [LARGE SCALE GENOMIC DNA]</scope>
    <source>
        <strain evidence="9 10">R4DWN</strain>
    </source>
</reference>
<dbReference type="OrthoDB" id="9780147at2"/>
<gene>
    <name evidence="9" type="ORF">FOY91_17555</name>
</gene>
<keyword evidence="3 7" id="KW-0732">Signal</keyword>
<evidence type="ECO:0000313" key="9">
    <source>
        <dbReference type="EMBL" id="TVV71123.1"/>
    </source>
</evidence>
<feature type="domain" description="Thioredoxin" evidence="8">
    <location>
        <begin position="40"/>
        <end position="229"/>
    </location>
</feature>
<dbReference type="SUPFAM" id="SSF52833">
    <property type="entry name" value="Thioredoxin-like"/>
    <property type="match status" value="1"/>
</dbReference>
<dbReference type="AlphaFoldDB" id="A0A558QVE9"/>
<dbReference type="Gene3D" id="3.40.30.10">
    <property type="entry name" value="Glutaredoxin"/>
    <property type="match status" value="1"/>
</dbReference>
<organism evidence="9 10">
    <name type="scientific">Alterirhizorhabdus solaris</name>
    <dbReference type="NCBI Taxonomy" id="2529389"/>
    <lineage>
        <taxon>Bacteria</taxon>
        <taxon>Pseudomonadati</taxon>
        <taxon>Pseudomonadota</taxon>
        <taxon>Alphaproteobacteria</taxon>
        <taxon>Sphingomonadales</taxon>
        <taxon>Rhizorhabdaceae</taxon>
        <taxon>Alterirhizorhabdus</taxon>
    </lineage>
</organism>
<comment type="function">
    <text evidence="1">May be required for disulfide bond formation in some proteins.</text>
</comment>
<evidence type="ECO:0000256" key="1">
    <source>
        <dbReference type="ARBA" id="ARBA00003565"/>
    </source>
</evidence>
<dbReference type="Pfam" id="PF18312">
    <property type="entry name" value="ScsC_N"/>
    <property type="match status" value="1"/>
</dbReference>
<evidence type="ECO:0000256" key="3">
    <source>
        <dbReference type="ARBA" id="ARBA00022729"/>
    </source>
</evidence>
<name>A0A558QVE9_9SPHN</name>
<protein>
    <submittedName>
        <fullName evidence="9">DsbA family protein</fullName>
    </submittedName>
</protein>
<dbReference type="Pfam" id="PF13462">
    <property type="entry name" value="Thioredoxin_4"/>
    <property type="match status" value="1"/>
</dbReference>
<keyword evidence="4" id="KW-0560">Oxidoreductase</keyword>